<comment type="caution">
    <text evidence="5">The sequence shown here is derived from an EMBL/GenBank/DDBJ whole genome shotgun (WGS) entry which is preliminary data.</text>
</comment>
<dbReference type="InterPro" id="IPR011960">
    <property type="entry name" value="Gentisate_dOase"/>
</dbReference>
<dbReference type="Proteomes" id="UP000297385">
    <property type="component" value="Unassembled WGS sequence"/>
</dbReference>
<dbReference type="InterPro" id="IPR047183">
    <property type="entry name" value="GDO-like"/>
</dbReference>
<reference evidence="5 6" key="1">
    <citation type="submission" date="2019-03" db="EMBL/GenBank/DDBJ databases">
        <title>Complete Genome Sequence of Paraburkholderia dipogonis ICMP 19430T, a Nitrogen-fixing Symbiont of the South African Invasive Legume Dipogon lignosus in New Zealand.</title>
        <authorList>
            <person name="De Meyer S.E."/>
        </authorList>
    </citation>
    <scope>NUCLEOTIDE SEQUENCE [LARGE SCALE GENOMIC DNA]</scope>
    <source>
        <strain evidence="5 6">ICMP 19430</strain>
    </source>
</reference>
<dbReference type="PANTHER" id="PTHR41517:SF1">
    <property type="entry name" value="CUPIN"/>
    <property type="match status" value="1"/>
</dbReference>
<dbReference type="Pfam" id="PF07883">
    <property type="entry name" value="Cupin_2"/>
    <property type="match status" value="1"/>
</dbReference>
<evidence type="ECO:0000256" key="2">
    <source>
        <dbReference type="ARBA" id="ARBA00023002"/>
    </source>
</evidence>
<evidence type="ECO:0000256" key="3">
    <source>
        <dbReference type="NCBIfam" id="TIGR02272"/>
    </source>
</evidence>
<dbReference type="PANTHER" id="PTHR41517">
    <property type="entry name" value="1,2-DIOXYGENASE PROTEIN-RELATED"/>
    <property type="match status" value="1"/>
</dbReference>
<keyword evidence="1 5" id="KW-0223">Dioxygenase</keyword>
<dbReference type="NCBIfam" id="TIGR02272">
    <property type="entry name" value="gentisate_1_2"/>
    <property type="match status" value="1"/>
</dbReference>
<evidence type="ECO:0000259" key="4">
    <source>
        <dbReference type="Pfam" id="PF07883"/>
    </source>
</evidence>
<evidence type="ECO:0000313" key="6">
    <source>
        <dbReference type="Proteomes" id="UP000297385"/>
    </source>
</evidence>
<keyword evidence="2 5" id="KW-0560">Oxidoreductase</keyword>
<dbReference type="Gene3D" id="2.60.120.10">
    <property type="entry name" value="Jelly Rolls"/>
    <property type="match status" value="1"/>
</dbReference>
<dbReference type="GO" id="GO:0047922">
    <property type="term" value="F:gentisate 1,2-dioxygenase activity"/>
    <property type="evidence" value="ECO:0007669"/>
    <property type="project" value="UniProtKB-UniRule"/>
</dbReference>
<evidence type="ECO:0000256" key="1">
    <source>
        <dbReference type="ARBA" id="ARBA00022964"/>
    </source>
</evidence>
<evidence type="ECO:0000313" key="5">
    <source>
        <dbReference type="EMBL" id="TFE36494.1"/>
    </source>
</evidence>
<dbReference type="InterPro" id="IPR013096">
    <property type="entry name" value="Cupin_2"/>
</dbReference>
<accession>A0A4Y8MGH9</accession>
<name>A0A4Y8MGH9_9BURK</name>
<dbReference type="CDD" id="cd06992">
    <property type="entry name" value="cupin_GDO-like_C"/>
    <property type="match status" value="1"/>
</dbReference>
<gene>
    <name evidence="5" type="primary">gtdA</name>
    <name evidence="5" type="ORF">E2553_42905</name>
</gene>
<dbReference type="InterPro" id="IPR014710">
    <property type="entry name" value="RmlC-like_jellyroll"/>
</dbReference>
<organism evidence="5 6">
    <name type="scientific">Paraburkholderia dipogonis</name>
    <dbReference type="NCBI Taxonomy" id="1211383"/>
    <lineage>
        <taxon>Bacteria</taxon>
        <taxon>Pseudomonadati</taxon>
        <taxon>Pseudomonadota</taxon>
        <taxon>Betaproteobacteria</taxon>
        <taxon>Burkholderiales</taxon>
        <taxon>Burkholderiaceae</taxon>
        <taxon>Paraburkholderia</taxon>
    </lineage>
</organism>
<proteinExistence type="predicted"/>
<sequence length="353" mass="38934">MNAPHGPADGRRHFNEDIAKLNLSPLWESLHNLVPKQPKSPCVPALWKYRDVKPSLMRAGELITAEEAVRRVLVFENPGLPGQSSITHTLYAGLQLILPGEIAPSHRHVQSALRFIVDGKGAYTTVNGERTTMFPGDFIITPSWTWHDHGNEGIEGQAEPVIWLDGLDIPILRFFDAGFAENDTEASQRVSRPEGTSAAEFGYNMAPVKNVGAMASSPIFNYPYERSREALATLAKTQALDAWQGYKLRYINPLTGGAPMPTMAPFLQLLPAGFPGKPHRSTDGTVYSVVEGKGTVFIGDSEFRFEPQDTFVVPSWHSIRINTDAGADVVLFSFSDRPMQQAASMLREEFLDA</sequence>
<feature type="domain" description="Cupin type-2" evidence="4">
    <location>
        <begin position="94"/>
        <end position="155"/>
    </location>
</feature>
<protein>
    <recommendedName>
        <fullName evidence="3">Gentisate 1,2-dioxygenase</fullName>
        <ecNumber evidence="3">1.13.11.4</ecNumber>
    </recommendedName>
</protein>
<dbReference type="AlphaFoldDB" id="A0A4Y8MGH9"/>
<dbReference type="SUPFAM" id="SSF51182">
    <property type="entry name" value="RmlC-like cupins"/>
    <property type="match status" value="1"/>
</dbReference>
<dbReference type="EC" id="1.13.11.4" evidence="3"/>
<dbReference type="InterPro" id="IPR011051">
    <property type="entry name" value="RmlC_Cupin_sf"/>
</dbReference>
<dbReference type="EMBL" id="SNVI01000008">
    <property type="protein sequence ID" value="TFE36494.1"/>
    <property type="molecule type" value="Genomic_DNA"/>
</dbReference>
<dbReference type="CDD" id="cd02216">
    <property type="entry name" value="cupin_GDO-like_N"/>
    <property type="match status" value="1"/>
</dbReference>
<dbReference type="RefSeq" id="WP_134466596.1">
    <property type="nucleotide sequence ID" value="NZ_SNVI01000008.1"/>
</dbReference>